<dbReference type="EMBL" id="CAUJNA010003647">
    <property type="protein sequence ID" value="CAJ1406804.1"/>
    <property type="molecule type" value="Genomic_DNA"/>
</dbReference>
<reference evidence="4" key="1">
    <citation type="submission" date="2023-08" db="EMBL/GenBank/DDBJ databases">
        <authorList>
            <person name="Chen Y."/>
            <person name="Shah S."/>
            <person name="Dougan E. K."/>
            <person name="Thang M."/>
            <person name="Chan C."/>
        </authorList>
    </citation>
    <scope>NUCLEOTIDE SEQUENCE</scope>
</reference>
<dbReference type="Pfam" id="PF13202">
    <property type="entry name" value="EF-hand_5"/>
    <property type="match status" value="1"/>
</dbReference>
<evidence type="ECO:0000313" key="4">
    <source>
        <dbReference type="EMBL" id="CAJ1406804.1"/>
    </source>
</evidence>
<evidence type="ECO:0000259" key="3">
    <source>
        <dbReference type="Pfam" id="PF13202"/>
    </source>
</evidence>
<name>A0AA36NHE7_9DINO</name>
<feature type="domain" description="EF-hand" evidence="3">
    <location>
        <begin position="130"/>
        <end position="147"/>
    </location>
</feature>
<keyword evidence="1" id="KW-0106">Calcium</keyword>
<dbReference type="InterPro" id="IPR002048">
    <property type="entry name" value="EF_hand_dom"/>
</dbReference>
<accession>A0AA36NHE7</accession>
<keyword evidence="2" id="KW-0472">Membrane</keyword>
<gene>
    <name evidence="4" type="ORF">EVOR1521_LOCUS28665</name>
</gene>
<keyword evidence="2" id="KW-0812">Transmembrane</keyword>
<feature type="transmembrane region" description="Helical" evidence="2">
    <location>
        <begin position="12"/>
        <end position="30"/>
    </location>
</feature>
<protein>
    <recommendedName>
        <fullName evidence="3">EF-hand domain-containing protein</fullName>
    </recommendedName>
</protein>
<feature type="transmembrane region" description="Helical" evidence="2">
    <location>
        <begin position="82"/>
        <end position="98"/>
    </location>
</feature>
<dbReference type="PROSITE" id="PS00018">
    <property type="entry name" value="EF_HAND_1"/>
    <property type="match status" value="1"/>
</dbReference>
<dbReference type="InterPro" id="IPR018247">
    <property type="entry name" value="EF_Hand_1_Ca_BS"/>
</dbReference>
<keyword evidence="2" id="KW-1133">Transmembrane helix</keyword>
<proteinExistence type="predicted"/>
<evidence type="ECO:0000313" key="5">
    <source>
        <dbReference type="Proteomes" id="UP001178507"/>
    </source>
</evidence>
<organism evidence="4 5">
    <name type="scientific">Effrenium voratum</name>
    <dbReference type="NCBI Taxonomy" id="2562239"/>
    <lineage>
        <taxon>Eukaryota</taxon>
        <taxon>Sar</taxon>
        <taxon>Alveolata</taxon>
        <taxon>Dinophyceae</taxon>
        <taxon>Suessiales</taxon>
        <taxon>Symbiodiniaceae</taxon>
        <taxon>Effrenium</taxon>
    </lineage>
</organism>
<sequence>MRFGRCRLRPFAFLVLYVLALTGRVTWAFLPYTSPGGRQVLQPSRRHAESKCRVRAWDDAIPDLPEEYRRIGPLKLGPRPRPFGLLLMPLVLSVYFMADSRRAVFRKLDVDGDKLVSPSELSAAEVPPGVFQAIDTDMSGALDTKEWLLSFLHADLSGLEAQGFS</sequence>
<dbReference type="InterPro" id="IPR011992">
    <property type="entry name" value="EF-hand-dom_pair"/>
</dbReference>
<dbReference type="GO" id="GO:0005509">
    <property type="term" value="F:calcium ion binding"/>
    <property type="evidence" value="ECO:0007669"/>
    <property type="project" value="InterPro"/>
</dbReference>
<dbReference type="SUPFAM" id="SSF47473">
    <property type="entry name" value="EF-hand"/>
    <property type="match status" value="1"/>
</dbReference>
<dbReference type="Gene3D" id="1.10.238.10">
    <property type="entry name" value="EF-hand"/>
    <property type="match status" value="1"/>
</dbReference>
<evidence type="ECO:0000256" key="2">
    <source>
        <dbReference type="SAM" id="Phobius"/>
    </source>
</evidence>
<dbReference type="AlphaFoldDB" id="A0AA36NHE7"/>
<comment type="caution">
    <text evidence="4">The sequence shown here is derived from an EMBL/GenBank/DDBJ whole genome shotgun (WGS) entry which is preliminary data.</text>
</comment>
<keyword evidence="5" id="KW-1185">Reference proteome</keyword>
<dbReference type="Proteomes" id="UP001178507">
    <property type="component" value="Unassembled WGS sequence"/>
</dbReference>
<evidence type="ECO:0000256" key="1">
    <source>
        <dbReference type="ARBA" id="ARBA00022837"/>
    </source>
</evidence>